<accession>A0A0N0MAZ1</accession>
<dbReference type="Gene3D" id="3.10.129.10">
    <property type="entry name" value="Hotdog Thioesterase"/>
    <property type="match status" value="2"/>
</dbReference>
<dbReference type="PATRIC" id="fig|1526658.3.peg.1149"/>
<dbReference type="InterPro" id="IPR002539">
    <property type="entry name" value="MaoC-like_dom"/>
</dbReference>
<name>A0A0N0MAZ1_9HYPH</name>
<dbReference type="RefSeq" id="WP_054209806.1">
    <property type="nucleotide sequence ID" value="NZ_LGSZ01000045.1"/>
</dbReference>
<feature type="domain" description="MaoC-like" evidence="1">
    <location>
        <begin position="9"/>
        <end position="111"/>
    </location>
</feature>
<evidence type="ECO:0000313" key="3">
    <source>
        <dbReference type="Proteomes" id="UP000037822"/>
    </source>
</evidence>
<feature type="domain" description="MaoC-like" evidence="1">
    <location>
        <begin position="190"/>
        <end position="300"/>
    </location>
</feature>
<dbReference type="PANTHER" id="PTHR43664:SF1">
    <property type="entry name" value="BETA-METHYLMALYL-COA DEHYDRATASE"/>
    <property type="match status" value="1"/>
</dbReference>
<dbReference type="PANTHER" id="PTHR43664">
    <property type="entry name" value="MONOAMINE OXIDASE-RELATED"/>
    <property type="match status" value="1"/>
</dbReference>
<evidence type="ECO:0000259" key="1">
    <source>
        <dbReference type="Pfam" id="PF01575"/>
    </source>
</evidence>
<reference evidence="2 3" key="1">
    <citation type="submission" date="2015-07" db="EMBL/GenBank/DDBJ databases">
        <title>Whole genome sequencing of Bosea vaviloviae isolated from cave pool.</title>
        <authorList>
            <person name="Tan N.E.H."/>
            <person name="Lee Y.P."/>
            <person name="Gan H.M."/>
            <person name="Barton H."/>
            <person name="Savka M.A."/>
        </authorList>
    </citation>
    <scope>NUCLEOTIDE SEQUENCE [LARGE SCALE GENOMIC DNA]</scope>
    <source>
        <strain evidence="2 3">SD260</strain>
    </source>
</reference>
<proteinExistence type="predicted"/>
<keyword evidence="3" id="KW-1185">Reference proteome</keyword>
<comment type="caution">
    <text evidence="2">The sequence shown here is derived from an EMBL/GenBank/DDBJ whole genome shotgun (WGS) entry which is preliminary data.</text>
</comment>
<dbReference type="Pfam" id="PF01575">
    <property type="entry name" value="MaoC_dehydratas"/>
    <property type="match status" value="2"/>
</dbReference>
<dbReference type="EMBL" id="LGSZ01000045">
    <property type="protein sequence ID" value="KPH80258.1"/>
    <property type="molecule type" value="Genomic_DNA"/>
</dbReference>
<gene>
    <name evidence="2" type="ORF">AE618_14725</name>
</gene>
<sequence length="337" mass="37318">MLYFEDFIVGETVDTGSIAVSEGDIVAFASRFDAQDFHVDPEAAKTSFVGTLIASGWHSCSLLMRLMAESFLLNSAGMGAPGIEEVKWLRPVQPDDVLHGRRTVTEIKPSRSRPDMGLVRFRLELLNQRDEPVLEQANWIMFGRRGSDAAQAPGDWLAYPPRYIPPALPSPIEPPQAPTEAARFFEDIAIGQSFELGSCVFTAQEIVAFARAFDPQPFHMDEEAARASSFGQLAASGWHTASVWMATMVTHRRRQLAAFGAGHAPRLGPSPGFRNLKWSRPVFAGDRITYRSTVTDKRTSASRPQWGLFFHHNTGVNQDGNEVFSFDGCVFVERKPG</sequence>
<dbReference type="InterPro" id="IPR029069">
    <property type="entry name" value="HotDog_dom_sf"/>
</dbReference>
<dbReference type="InterPro" id="IPR052342">
    <property type="entry name" value="MCH/BMMD"/>
</dbReference>
<organism evidence="2 3">
    <name type="scientific">Bosea vaviloviae</name>
    <dbReference type="NCBI Taxonomy" id="1526658"/>
    <lineage>
        <taxon>Bacteria</taxon>
        <taxon>Pseudomonadati</taxon>
        <taxon>Pseudomonadota</taxon>
        <taxon>Alphaproteobacteria</taxon>
        <taxon>Hyphomicrobiales</taxon>
        <taxon>Boseaceae</taxon>
        <taxon>Bosea</taxon>
    </lineage>
</organism>
<dbReference type="OrthoDB" id="9797938at2"/>
<dbReference type="Proteomes" id="UP000037822">
    <property type="component" value="Unassembled WGS sequence"/>
</dbReference>
<dbReference type="SUPFAM" id="SSF54637">
    <property type="entry name" value="Thioesterase/thiol ester dehydrase-isomerase"/>
    <property type="match status" value="2"/>
</dbReference>
<dbReference type="AlphaFoldDB" id="A0A0N0MAZ1"/>
<evidence type="ECO:0000313" key="2">
    <source>
        <dbReference type="EMBL" id="KPH80258.1"/>
    </source>
</evidence>
<dbReference type="CDD" id="cd03454">
    <property type="entry name" value="YdeM"/>
    <property type="match status" value="2"/>
</dbReference>
<protein>
    <submittedName>
        <fullName evidence="2">Dehydratase</fullName>
    </submittedName>
</protein>